<keyword evidence="1" id="KW-0813">Transport</keyword>
<organism evidence="5 6">
    <name type="scientific">Actinomadura physcomitrii</name>
    <dbReference type="NCBI Taxonomy" id="2650748"/>
    <lineage>
        <taxon>Bacteria</taxon>
        <taxon>Bacillati</taxon>
        <taxon>Actinomycetota</taxon>
        <taxon>Actinomycetes</taxon>
        <taxon>Streptosporangiales</taxon>
        <taxon>Thermomonosporaceae</taxon>
        <taxon>Actinomadura</taxon>
    </lineage>
</organism>
<dbReference type="InterPro" id="IPR003439">
    <property type="entry name" value="ABC_transporter-like_ATP-bd"/>
</dbReference>
<keyword evidence="2" id="KW-0547">Nucleotide-binding</keyword>
<feature type="domain" description="ABC transporter" evidence="4">
    <location>
        <begin position="4"/>
        <end position="244"/>
    </location>
</feature>
<dbReference type="EMBL" id="WBMS02000007">
    <property type="protein sequence ID" value="MWA00880.1"/>
    <property type="molecule type" value="Genomic_DNA"/>
</dbReference>
<dbReference type="PANTHER" id="PTHR45772">
    <property type="entry name" value="CONSERVED COMPONENT OF ABC TRANSPORTER FOR NATURAL AMINO ACIDS-RELATED"/>
    <property type="match status" value="1"/>
</dbReference>
<evidence type="ECO:0000256" key="3">
    <source>
        <dbReference type="ARBA" id="ARBA00022840"/>
    </source>
</evidence>
<keyword evidence="3 5" id="KW-0067">ATP-binding</keyword>
<accession>A0A6I4M7B2</accession>
<dbReference type="Gene3D" id="3.40.50.300">
    <property type="entry name" value="P-loop containing nucleotide triphosphate hydrolases"/>
    <property type="match status" value="1"/>
</dbReference>
<comment type="caution">
    <text evidence="5">The sequence shown here is derived from an EMBL/GenBank/DDBJ whole genome shotgun (WGS) entry which is preliminary data.</text>
</comment>
<dbReference type="InterPro" id="IPR003593">
    <property type="entry name" value="AAA+_ATPase"/>
</dbReference>
<evidence type="ECO:0000313" key="5">
    <source>
        <dbReference type="EMBL" id="MWA00880.1"/>
    </source>
</evidence>
<dbReference type="InterPro" id="IPR017871">
    <property type="entry name" value="ABC_transporter-like_CS"/>
</dbReference>
<dbReference type="Proteomes" id="UP000462055">
    <property type="component" value="Unassembled WGS sequence"/>
</dbReference>
<dbReference type="Pfam" id="PF12399">
    <property type="entry name" value="BCA_ABC_TP_C"/>
    <property type="match status" value="1"/>
</dbReference>
<dbReference type="InterPro" id="IPR032823">
    <property type="entry name" value="BCA_ABC_TP_C"/>
</dbReference>
<dbReference type="CDD" id="cd03219">
    <property type="entry name" value="ABC_Mj1267_LivG_branched"/>
    <property type="match status" value="1"/>
</dbReference>
<dbReference type="GO" id="GO:0005886">
    <property type="term" value="C:plasma membrane"/>
    <property type="evidence" value="ECO:0007669"/>
    <property type="project" value="TreeGrafter"/>
</dbReference>
<keyword evidence="6" id="KW-1185">Reference proteome</keyword>
<dbReference type="SMART" id="SM00382">
    <property type="entry name" value="AAA"/>
    <property type="match status" value="1"/>
</dbReference>
<name>A0A6I4M7B2_9ACTN</name>
<evidence type="ECO:0000256" key="2">
    <source>
        <dbReference type="ARBA" id="ARBA00022741"/>
    </source>
</evidence>
<evidence type="ECO:0000256" key="1">
    <source>
        <dbReference type="ARBA" id="ARBA00022448"/>
    </source>
</evidence>
<dbReference type="RefSeq" id="WP_151593409.1">
    <property type="nucleotide sequence ID" value="NZ_WBMS02000007.1"/>
</dbReference>
<dbReference type="AlphaFoldDB" id="A0A6I4M7B2"/>
<reference evidence="5" key="1">
    <citation type="submission" date="2019-12" db="EMBL/GenBank/DDBJ databases">
        <title>Actinomadura physcomitrii sp. nov., a novel actinomycete isolated from moss [Physcomitrium sphaericum (Ludw) Fuernr].</title>
        <authorList>
            <person name="Zhuang X."/>
        </authorList>
    </citation>
    <scope>NUCLEOTIDE SEQUENCE [LARGE SCALE GENOMIC DNA]</scope>
    <source>
        <strain evidence="5">LD22</strain>
    </source>
</reference>
<sequence>MSSLEVRELSVTFGGVRAVDTVTLKAEAGKLTGLIGPNGAGKTTLLDACTGFVPSRGEVRLAGERIDRSPAYRRARRGLIRTFQTLDLFDDLTVGDNVAAGTPPEGRRRWWHQLRSMPSATSAAVREALEAVGLDGCAALFPGQLSQGQRSLVSLARALVARPDVLLLDEPAAGLDSHESDELGERLAAIRDKGTTILLVEHDMGLVLGHCDHVHVLDGGRMLASGTPGQIRENPVVRAAYLGEATEAAEEGIAR</sequence>
<dbReference type="SUPFAM" id="SSF52540">
    <property type="entry name" value="P-loop containing nucleoside triphosphate hydrolases"/>
    <property type="match status" value="1"/>
</dbReference>
<evidence type="ECO:0000313" key="6">
    <source>
        <dbReference type="Proteomes" id="UP000462055"/>
    </source>
</evidence>
<gene>
    <name evidence="5" type="ORF">F8568_010900</name>
</gene>
<dbReference type="Pfam" id="PF00005">
    <property type="entry name" value="ABC_tran"/>
    <property type="match status" value="1"/>
</dbReference>
<dbReference type="GO" id="GO:0016887">
    <property type="term" value="F:ATP hydrolysis activity"/>
    <property type="evidence" value="ECO:0007669"/>
    <property type="project" value="InterPro"/>
</dbReference>
<protein>
    <submittedName>
        <fullName evidence="5">ATP-binding cassette domain-containing protein</fullName>
    </submittedName>
</protein>
<dbReference type="PROSITE" id="PS00211">
    <property type="entry name" value="ABC_TRANSPORTER_1"/>
    <property type="match status" value="1"/>
</dbReference>
<dbReference type="PROSITE" id="PS50893">
    <property type="entry name" value="ABC_TRANSPORTER_2"/>
    <property type="match status" value="1"/>
</dbReference>
<dbReference type="PANTHER" id="PTHR45772:SF2">
    <property type="entry name" value="ABC TRANSPORTER ATP-BINDING PROTEIN"/>
    <property type="match status" value="1"/>
</dbReference>
<dbReference type="InterPro" id="IPR051120">
    <property type="entry name" value="ABC_AA/LPS_Transport"/>
</dbReference>
<evidence type="ECO:0000259" key="4">
    <source>
        <dbReference type="PROSITE" id="PS50893"/>
    </source>
</evidence>
<dbReference type="GO" id="GO:0005524">
    <property type="term" value="F:ATP binding"/>
    <property type="evidence" value="ECO:0007669"/>
    <property type="project" value="UniProtKB-KW"/>
</dbReference>
<dbReference type="InterPro" id="IPR027417">
    <property type="entry name" value="P-loop_NTPase"/>
</dbReference>
<proteinExistence type="predicted"/>